<proteinExistence type="predicted"/>
<sequence length="139" mass="15702">MLPRQNRLCIKLMPNCHGSVMDAAVEGDKHHRILGSRDCVFGPEIQEMCRALMQVEWRDGGQTRSTPFRKSGKSTKGDLMMAIESHLATLEKKHGALEQEISEALASPAMDDLHVASLKRKKLMLKDQIEKLRSQVTRH</sequence>
<dbReference type="HOGENOM" id="CLU_1843079_0_0_5"/>
<reference evidence="2 3" key="1">
    <citation type="submission" date="2009-05" db="EMBL/GenBank/DDBJ databases">
        <authorList>
            <person name="Setubal J.C."/>
            <person name="Boyle S."/>
            <person name="Crasta O.R."/>
            <person name="Gillespie J.J."/>
            <person name="Kenyon R.W."/>
            <person name="Lu J."/>
            <person name="Mane S."/>
            <person name="Nagrani S."/>
            <person name="Shallom J.M."/>
            <person name="Shallom S."/>
            <person name="Shukla M."/>
            <person name="Snyder E.E."/>
            <person name="Sobral B.W."/>
            <person name="Wattam A.R."/>
            <person name="Will R."/>
            <person name="Williams K."/>
            <person name="Yoo H."/>
            <person name="Munk C."/>
            <person name="Tapia R."/>
            <person name="Green L."/>
            <person name="Rogers Y."/>
            <person name="Detter J.C."/>
            <person name="Bruce D."/>
            <person name="Brettin T.S."/>
            <person name="Tsolis R."/>
        </authorList>
    </citation>
    <scope>NUCLEOTIDE SEQUENCE [LARGE SCALE GENOMIC DNA]</scope>
    <source>
        <strain evidence="2 3">LMG 3301</strain>
    </source>
</reference>
<evidence type="ECO:0000256" key="1">
    <source>
        <dbReference type="SAM" id="Coils"/>
    </source>
</evidence>
<name>C4WHZ9_9HYPH</name>
<feature type="coiled-coil region" evidence="1">
    <location>
        <begin position="80"/>
        <end position="135"/>
    </location>
</feature>
<gene>
    <name evidence="2" type="ORF">OINT_1002119</name>
</gene>
<dbReference type="Proteomes" id="UP000004386">
    <property type="component" value="Unassembled WGS sequence"/>
</dbReference>
<protein>
    <submittedName>
        <fullName evidence="2">Uncharacterized protein</fullName>
    </submittedName>
</protein>
<evidence type="ECO:0000313" key="2">
    <source>
        <dbReference type="EMBL" id="EEQ96665.1"/>
    </source>
</evidence>
<comment type="caution">
    <text evidence="2">The sequence shown here is derived from an EMBL/GenBank/DDBJ whole genome shotgun (WGS) entry which is preliminary data.</text>
</comment>
<organism evidence="2 3">
    <name type="scientific">Brucella intermedia LMG 3301</name>
    <dbReference type="NCBI Taxonomy" id="641118"/>
    <lineage>
        <taxon>Bacteria</taxon>
        <taxon>Pseudomonadati</taxon>
        <taxon>Pseudomonadota</taxon>
        <taxon>Alphaproteobacteria</taxon>
        <taxon>Hyphomicrobiales</taxon>
        <taxon>Brucellaceae</taxon>
        <taxon>Brucella/Ochrobactrum group</taxon>
        <taxon>Brucella</taxon>
    </lineage>
</organism>
<dbReference type="InterPro" id="IPR038444">
    <property type="entry name" value="DUF465_sf"/>
</dbReference>
<dbReference type="Gene3D" id="6.10.280.50">
    <property type="match status" value="1"/>
</dbReference>
<dbReference type="AlphaFoldDB" id="C4WHZ9"/>
<accession>C4WHZ9</accession>
<keyword evidence="1" id="KW-0175">Coiled coil</keyword>
<evidence type="ECO:0000313" key="3">
    <source>
        <dbReference type="Proteomes" id="UP000004386"/>
    </source>
</evidence>
<dbReference type="InterPro" id="IPR007420">
    <property type="entry name" value="DUF465"/>
</dbReference>
<dbReference type="Pfam" id="PF04325">
    <property type="entry name" value="DUF465"/>
    <property type="match status" value="1"/>
</dbReference>
<dbReference type="EMBL" id="ACQA01000001">
    <property type="protein sequence ID" value="EEQ96665.1"/>
    <property type="molecule type" value="Genomic_DNA"/>
</dbReference>